<evidence type="ECO:0000256" key="7">
    <source>
        <dbReference type="RuleBase" id="RU004466"/>
    </source>
</evidence>
<dbReference type="SUPFAM" id="SSF48576">
    <property type="entry name" value="Terpenoid synthases"/>
    <property type="match status" value="1"/>
</dbReference>
<dbReference type="CDD" id="cd00685">
    <property type="entry name" value="Trans_IPPS_HT"/>
    <property type="match status" value="1"/>
</dbReference>
<keyword evidence="6" id="KW-0414">Isoprene biosynthesis</keyword>
<dbReference type="PANTHER" id="PTHR43281:SF1">
    <property type="entry name" value="FARNESYL DIPHOSPHATE SYNTHASE"/>
    <property type="match status" value="1"/>
</dbReference>
<name>A0ABY6BJD7_9GAMM</name>
<dbReference type="GO" id="GO:0004337">
    <property type="term" value="F:(2E,6E)-farnesyl diphosphate synthase activity"/>
    <property type="evidence" value="ECO:0007669"/>
    <property type="project" value="UniProtKB-EC"/>
</dbReference>
<proteinExistence type="inferred from homology"/>
<dbReference type="InterPro" id="IPR008949">
    <property type="entry name" value="Isoprenoid_synthase_dom_sf"/>
</dbReference>
<organism evidence="8 9">
    <name type="scientific">Tahibacter amnicola</name>
    <dbReference type="NCBI Taxonomy" id="2976241"/>
    <lineage>
        <taxon>Bacteria</taxon>
        <taxon>Pseudomonadati</taxon>
        <taxon>Pseudomonadota</taxon>
        <taxon>Gammaproteobacteria</taxon>
        <taxon>Lysobacterales</taxon>
        <taxon>Rhodanobacteraceae</taxon>
        <taxon>Tahibacter</taxon>
    </lineage>
</organism>
<dbReference type="PROSITE" id="PS00444">
    <property type="entry name" value="POLYPRENYL_SYNTHASE_2"/>
    <property type="match status" value="1"/>
</dbReference>
<dbReference type="InterPro" id="IPR053378">
    <property type="entry name" value="Prenyl_diphosphate_synthase"/>
</dbReference>
<accession>A0ABY6BJD7</accession>
<evidence type="ECO:0000256" key="1">
    <source>
        <dbReference type="ARBA" id="ARBA00001946"/>
    </source>
</evidence>
<keyword evidence="9" id="KW-1185">Reference proteome</keyword>
<dbReference type="NCBIfam" id="NF007877">
    <property type="entry name" value="PRK10581.1"/>
    <property type="match status" value="1"/>
</dbReference>
<evidence type="ECO:0000256" key="4">
    <source>
        <dbReference type="ARBA" id="ARBA00022723"/>
    </source>
</evidence>
<sequence length="311" mass="32766">MSLPDSGCAARNPAPADLPSSLLAHSARAETCLSQQLPPEEQPPTPLHRAMRYAVLGGGKRLRPMLVYAVGLALGARYEALDAAAAAVEIIHAYSLVHDDLPAMDDDALRRGQPTCHIVFGEAMAILAGDALQALAFEVLAADPHLPVDARTRVEMLRTLGAACGSHGMAGGQAFDLAAVGTRLSAADLERMHVHKTGALIRASVRLGALASGCTDERLVARLERYGHCIGLAFQIRDDILDIEGESHVIGKTAGKDAANDKPTYPAILGLEESRRLLATLTAEAIDQLQDLGEAGADLASLAHFVAERSN</sequence>
<dbReference type="EC" id="2.5.1.10" evidence="8"/>
<dbReference type="PROSITE" id="PS00723">
    <property type="entry name" value="POLYPRENYL_SYNTHASE_1"/>
    <property type="match status" value="1"/>
</dbReference>
<dbReference type="Proteomes" id="UP001064632">
    <property type="component" value="Chromosome"/>
</dbReference>
<dbReference type="Pfam" id="PF00348">
    <property type="entry name" value="polyprenyl_synt"/>
    <property type="match status" value="1"/>
</dbReference>
<evidence type="ECO:0000256" key="3">
    <source>
        <dbReference type="ARBA" id="ARBA00022679"/>
    </source>
</evidence>
<evidence type="ECO:0000313" key="8">
    <source>
        <dbReference type="EMBL" id="UXI69879.1"/>
    </source>
</evidence>
<dbReference type="PANTHER" id="PTHR43281">
    <property type="entry name" value="FARNESYL DIPHOSPHATE SYNTHASE"/>
    <property type="match status" value="1"/>
</dbReference>
<evidence type="ECO:0000313" key="9">
    <source>
        <dbReference type="Proteomes" id="UP001064632"/>
    </source>
</evidence>
<evidence type="ECO:0000256" key="6">
    <source>
        <dbReference type="ARBA" id="ARBA00023229"/>
    </source>
</evidence>
<dbReference type="SFLD" id="SFLDG01017">
    <property type="entry name" value="Polyprenyl_Transferase_Like"/>
    <property type="match status" value="1"/>
</dbReference>
<gene>
    <name evidence="8" type="primary">ispA</name>
    <name evidence="8" type="ORF">N4264_09705</name>
</gene>
<comment type="similarity">
    <text evidence="2 7">Belongs to the FPP/GGPP synthase family.</text>
</comment>
<dbReference type="Gene3D" id="1.10.600.10">
    <property type="entry name" value="Farnesyl Diphosphate Synthase"/>
    <property type="match status" value="1"/>
</dbReference>
<dbReference type="NCBIfam" id="NF045485">
    <property type="entry name" value="FPPsyn"/>
    <property type="match status" value="1"/>
</dbReference>
<keyword evidence="3 7" id="KW-0808">Transferase</keyword>
<reference evidence="8" key="1">
    <citation type="submission" date="2022-09" db="EMBL/GenBank/DDBJ databases">
        <title>Tahibacter sp. nov., isolated from a fresh water.</title>
        <authorList>
            <person name="Baek J.H."/>
            <person name="Lee J.K."/>
            <person name="Kim J.M."/>
            <person name="Jeon C.O."/>
        </authorList>
    </citation>
    <scope>NUCLEOTIDE SEQUENCE</scope>
    <source>
        <strain evidence="8">W38</strain>
    </source>
</reference>
<protein>
    <submittedName>
        <fullName evidence="8">(2E,6E)-farnesyl diphosphate synthase</fullName>
        <ecNumber evidence="8">2.5.1.10</ecNumber>
    </submittedName>
</protein>
<dbReference type="InterPro" id="IPR033749">
    <property type="entry name" value="Polyprenyl_synt_CS"/>
</dbReference>
<dbReference type="EMBL" id="CP104694">
    <property type="protein sequence ID" value="UXI69879.1"/>
    <property type="molecule type" value="Genomic_DNA"/>
</dbReference>
<dbReference type="InterPro" id="IPR000092">
    <property type="entry name" value="Polyprenyl_synt"/>
</dbReference>
<keyword evidence="5" id="KW-0460">Magnesium</keyword>
<evidence type="ECO:0000256" key="2">
    <source>
        <dbReference type="ARBA" id="ARBA00006706"/>
    </source>
</evidence>
<comment type="cofactor">
    <cofactor evidence="1">
        <name>Mg(2+)</name>
        <dbReference type="ChEBI" id="CHEBI:18420"/>
    </cofactor>
</comment>
<evidence type="ECO:0000256" key="5">
    <source>
        <dbReference type="ARBA" id="ARBA00022842"/>
    </source>
</evidence>
<keyword evidence="4" id="KW-0479">Metal-binding</keyword>
<dbReference type="SFLD" id="SFLDS00005">
    <property type="entry name" value="Isoprenoid_Synthase_Type_I"/>
    <property type="match status" value="1"/>
</dbReference>